<sequence>MKLTTILILFFLSYSATAQIDQQQAYVKGYINDHIKSLGIESIDSTTNIKVYRIWTDYQLVHLEQKADSTFNGLLVNFVTKRSGTPKKPKEELIIHSIKIPDSSVMHLLDSFYEFNIETLKDSHELENYPQGLDGNTFVFEVANANSYRIYSYWEPLNDRYQNKELPEIISVRGILKTLISTISPPKHFAWFLDKLPKGSYRYGGINMVKF</sequence>
<dbReference type="AlphaFoldDB" id="A0A0P0C371"/>
<gene>
    <name evidence="2" type="ORF">DC20_09545</name>
</gene>
<reference evidence="2 3" key="1">
    <citation type="submission" date="2015-08" db="EMBL/GenBank/DDBJ databases">
        <title>Complete genome sequence of Rufibacter tibetensis strain 1351t, a radiation-resistant bacterium from tibet plateau.</title>
        <authorList>
            <person name="Dai J."/>
        </authorList>
    </citation>
    <scope>NUCLEOTIDE SEQUENCE [LARGE SCALE GENOMIC DNA]</scope>
    <source>
        <strain evidence="2 3">1351</strain>
    </source>
</reference>
<dbReference type="OrthoDB" id="1421512at2"/>
<evidence type="ECO:0000313" key="3">
    <source>
        <dbReference type="Proteomes" id="UP000061382"/>
    </source>
</evidence>
<keyword evidence="1" id="KW-0732">Signal</keyword>
<dbReference type="RefSeq" id="WP_062543628.1">
    <property type="nucleotide sequence ID" value="NZ_CP012643.1"/>
</dbReference>
<dbReference type="Proteomes" id="UP000061382">
    <property type="component" value="Chromosome"/>
</dbReference>
<accession>A0A0P0C371</accession>
<dbReference type="PATRIC" id="fig|512763.3.peg.2107"/>
<feature type="signal peptide" evidence="1">
    <location>
        <begin position="1"/>
        <end position="18"/>
    </location>
</feature>
<proteinExistence type="predicted"/>
<feature type="chain" id="PRO_5006042380" evidence="1">
    <location>
        <begin position="19"/>
        <end position="211"/>
    </location>
</feature>
<dbReference type="STRING" id="512763.DC20_09545"/>
<keyword evidence="3" id="KW-1185">Reference proteome</keyword>
<evidence type="ECO:0000313" key="2">
    <source>
        <dbReference type="EMBL" id="ALI99175.1"/>
    </source>
</evidence>
<dbReference type="EMBL" id="CP012643">
    <property type="protein sequence ID" value="ALI99175.1"/>
    <property type="molecule type" value="Genomic_DNA"/>
</dbReference>
<organism evidence="2 3">
    <name type="scientific">Rufibacter tibetensis</name>
    <dbReference type="NCBI Taxonomy" id="512763"/>
    <lineage>
        <taxon>Bacteria</taxon>
        <taxon>Pseudomonadati</taxon>
        <taxon>Bacteroidota</taxon>
        <taxon>Cytophagia</taxon>
        <taxon>Cytophagales</taxon>
        <taxon>Hymenobacteraceae</taxon>
        <taxon>Rufibacter</taxon>
    </lineage>
</organism>
<protein>
    <submittedName>
        <fullName evidence="2">Uncharacterized protein</fullName>
    </submittedName>
</protein>
<name>A0A0P0C371_9BACT</name>
<dbReference type="KEGG" id="rti:DC20_09545"/>
<evidence type="ECO:0000256" key="1">
    <source>
        <dbReference type="SAM" id="SignalP"/>
    </source>
</evidence>